<feature type="compositionally biased region" description="Basic and acidic residues" evidence="4">
    <location>
        <begin position="132"/>
        <end position="143"/>
    </location>
</feature>
<gene>
    <name evidence="5" type="ORF">LAZ67_2002541</name>
</gene>
<name>A0ABY6K2A9_9ARAC</name>
<evidence type="ECO:0000256" key="2">
    <source>
        <dbReference type="ARBA" id="ARBA00022737"/>
    </source>
</evidence>
<keyword evidence="6" id="KW-1185">Reference proteome</keyword>
<dbReference type="InterPro" id="IPR015943">
    <property type="entry name" value="WD40/YVTN_repeat-like_dom_sf"/>
</dbReference>
<sequence length="711" mass="79922">MRNFTRNPRRKWGELKVDHPCTRSNPDDNTAPVVAAEMTDTENKMDEDCPNPEPAAPSVKHPLGQVDEGEPSGKVMKKCNGIRRKILKDDSGIGTEKSREDSSEDEYLEFVSLVGQGDGGGSSSEAAPAEMEGEKPPEQKSTEKPAPPKRKVIKGTTNLLLSTTMQVEEIDIPDSMGRLDSDDDIADGNVRPGVEIEYDPTPKCPKPKHDWFLCREVVNRQYGFSNRIHDGFRQKCCSSLHMVERLELMYKMSRHNGCVNALHFNSSGDKLASGSDDLSIIIWDWTISKPLLVYDSGHRSNIFQAKFMPHSNDGMIVSCGRDGQVRVGEISSLGVCTTTRRLAQHKGSAHKLAIHEDTPKHFLSCGEDGWVFEIDIRQPKHNKLVLCKEGEAKVPLYSIHRNPQLCTEFAVGGKDHFARVYDSRFIRDGKPVKSYTPHHMINWEYKANVTCLVYNYNGTELLVSYNDEDIYLFNTRHSDGADFIHRYKGHRNNQTDEPNKKDGMVGELMLCAVKGVNFFGPKSNFIVSGSDCGYIYFWDKESEHIVQSMAGDEGGVIYNIALLPAHLMHLNEALAPCTCKFKLFSYKVHSNIGTFVGRCQPYNGAVFVHILGQVNVLEPHPTFPFLATSGLDDDIKIWVPSCENSPNLTDMPSRIISNMKEREEDRKLERNEPDAIDGQMIWFLMQHLRRTARRRVSSPCFILPLGDLGGS</sequence>
<evidence type="ECO:0000313" key="5">
    <source>
        <dbReference type="EMBL" id="UYV62929.1"/>
    </source>
</evidence>
<dbReference type="Pfam" id="PF00400">
    <property type="entry name" value="WD40"/>
    <property type="match status" value="3"/>
</dbReference>
<feature type="compositionally biased region" description="Basic and acidic residues" evidence="4">
    <location>
        <begin position="87"/>
        <end position="101"/>
    </location>
</feature>
<evidence type="ECO:0000313" key="6">
    <source>
        <dbReference type="Proteomes" id="UP001235939"/>
    </source>
</evidence>
<proteinExistence type="predicted"/>
<feature type="compositionally biased region" description="Basic and acidic residues" evidence="4">
    <location>
        <begin position="11"/>
        <end position="21"/>
    </location>
</feature>
<evidence type="ECO:0000256" key="3">
    <source>
        <dbReference type="PROSITE-ProRule" id="PRU00221"/>
    </source>
</evidence>
<dbReference type="Gene3D" id="2.130.10.10">
    <property type="entry name" value="YVTN repeat-like/Quinoprotein amine dehydrogenase"/>
    <property type="match status" value="1"/>
</dbReference>
<evidence type="ECO:0000256" key="1">
    <source>
        <dbReference type="ARBA" id="ARBA00022574"/>
    </source>
</evidence>
<keyword evidence="1 3" id="KW-0853">WD repeat</keyword>
<feature type="compositionally biased region" description="Basic residues" evidence="4">
    <location>
        <begin position="75"/>
        <end position="86"/>
    </location>
</feature>
<organism evidence="5 6">
    <name type="scientific">Cordylochernes scorpioides</name>
    <dbReference type="NCBI Taxonomy" id="51811"/>
    <lineage>
        <taxon>Eukaryota</taxon>
        <taxon>Metazoa</taxon>
        <taxon>Ecdysozoa</taxon>
        <taxon>Arthropoda</taxon>
        <taxon>Chelicerata</taxon>
        <taxon>Arachnida</taxon>
        <taxon>Pseudoscorpiones</taxon>
        <taxon>Cheliferoidea</taxon>
        <taxon>Chernetidae</taxon>
        <taxon>Cordylochernes</taxon>
    </lineage>
</organism>
<evidence type="ECO:0000256" key="4">
    <source>
        <dbReference type="SAM" id="MobiDB-lite"/>
    </source>
</evidence>
<dbReference type="PANTHER" id="PTHR15574:SF21">
    <property type="entry name" value="DDB1- AND CUL4-ASSOCIATED FACTOR 8"/>
    <property type="match status" value="1"/>
</dbReference>
<dbReference type="EMBL" id="CP092864">
    <property type="protein sequence ID" value="UYV62929.1"/>
    <property type="molecule type" value="Genomic_DNA"/>
</dbReference>
<keyword evidence="2" id="KW-0677">Repeat</keyword>
<dbReference type="InterPro" id="IPR001680">
    <property type="entry name" value="WD40_rpt"/>
</dbReference>
<dbReference type="SUPFAM" id="SSF50978">
    <property type="entry name" value="WD40 repeat-like"/>
    <property type="match status" value="1"/>
</dbReference>
<reference evidence="5 6" key="1">
    <citation type="submission" date="2022-01" db="EMBL/GenBank/DDBJ databases">
        <title>A chromosomal length assembly of Cordylochernes scorpioides.</title>
        <authorList>
            <person name="Zeh D."/>
            <person name="Zeh J."/>
        </authorList>
    </citation>
    <scope>NUCLEOTIDE SEQUENCE [LARGE SCALE GENOMIC DNA]</scope>
    <source>
        <strain evidence="5">IN4F17</strain>
        <tissue evidence="5">Whole Body</tissue>
    </source>
</reference>
<dbReference type="SMART" id="SM00320">
    <property type="entry name" value="WD40"/>
    <property type="match status" value="7"/>
</dbReference>
<dbReference type="InterPro" id="IPR045151">
    <property type="entry name" value="DCAF8"/>
</dbReference>
<protein>
    <submittedName>
        <fullName evidence="5">DCAF8</fullName>
    </submittedName>
</protein>
<dbReference type="PANTHER" id="PTHR15574">
    <property type="entry name" value="WD REPEAT DOMAIN-CONTAINING FAMILY"/>
    <property type="match status" value="1"/>
</dbReference>
<dbReference type="PROSITE" id="PS50294">
    <property type="entry name" value="WD_REPEATS_REGION"/>
    <property type="match status" value="1"/>
</dbReference>
<feature type="region of interest" description="Disordered" evidence="4">
    <location>
        <begin position="1"/>
        <end position="151"/>
    </location>
</feature>
<feature type="repeat" description="WD" evidence="3">
    <location>
        <begin position="252"/>
        <end position="284"/>
    </location>
</feature>
<dbReference type="PROSITE" id="PS50082">
    <property type="entry name" value="WD_REPEATS_2"/>
    <property type="match status" value="1"/>
</dbReference>
<dbReference type="InterPro" id="IPR036322">
    <property type="entry name" value="WD40_repeat_dom_sf"/>
</dbReference>
<dbReference type="Proteomes" id="UP001235939">
    <property type="component" value="Chromosome 02"/>
</dbReference>
<accession>A0ABY6K2A9</accession>